<protein>
    <recommendedName>
        <fullName evidence="2">ApaG domain-containing protein</fullName>
    </recommendedName>
</protein>
<proteinExistence type="predicted"/>
<dbReference type="GO" id="GO:0070987">
    <property type="term" value="P:error-free translesion synthesis"/>
    <property type="evidence" value="ECO:0007669"/>
    <property type="project" value="TreeGrafter"/>
</dbReference>
<keyword evidence="4" id="KW-1185">Reference proteome</keyword>
<dbReference type="SMART" id="SM00992">
    <property type="entry name" value="YccV-like"/>
    <property type="match status" value="1"/>
</dbReference>
<organism evidence="4">
    <name type="scientific">Salpingoeca rosetta (strain ATCC 50818 / BSB-021)</name>
    <dbReference type="NCBI Taxonomy" id="946362"/>
    <lineage>
        <taxon>Eukaryota</taxon>
        <taxon>Choanoflagellata</taxon>
        <taxon>Craspedida</taxon>
        <taxon>Salpingoecidae</taxon>
        <taxon>Salpingoeca</taxon>
    </lineage>
</organism>
<dbReference type="InterPro" id="IPR007474">
    <property type="entry name" value="ApaG_domain"/>
</dbReference>
<dbReference type="EMBL" id="GL832988">
    <property type="protein sequence ID" value="EGD79677.1"/>
    <property type="molecule type" value="Genomic_DNA"/>
</dbReference>
<dbReference type="InterPro" id="IPR011722">
    <property type="entry name" value="Hemimethylated_DNA-bd_dom"/>
</dbReference>
<dbReference type="GO" id="GO:0003677">
    <property type="term" value="F:DNA binding"/>
    <property type="evidence" value="ECO:0007669"/>
    <property type="project" value="InterPro"/>
</dbReference>
<dbReference type="STRING" id="946362.F2UQ09"/>
<dbReference type="eggNOG" id="KOG4408">
    <property type="taxonomic scope" value="Eukaryota"/>
</dbReference>
<dbReference type="GeneID" id="16069163"/>
<dbReference type="GO" id="GO:0005634">
    <property type="term" value="C:nucleus"/>
    <property type="evidence" value="ECO:0007669"/>
    <property type="project" value="TreeGrafter"/>
</dbReference>
<accession>F2UQ09</accession>
<dbReference type="PANTHER" id="PTHR14289:SF16">
    <property type="entry name" value="POLYMERASE DELTA-INTERACTING PROTEIN 2"/>
    <property type="match status" value="1"/>
</dbReference>
<dbReference type="InParanoid" id="F2UQ09"/>
<dbReference type="OrthoDB" id="5913487at2759"/>
<dbReference type="Pfam" id="PF04379">
    <property type="entry name" value="DUF525"/>
    <property type="match status" value="1"/>
</dbReference>
<evidence type="ECO:0000256" key="1">
    <source>
        <dbReference type="SAM" id="MobiDB-lite"/>
    </source>
</evidence>
<name>F2UQ09_SALR5</name>
<feature type="compositionally biased region" description="Basic residues" evidence="1">
    <location>
        <begin position="1"/>
        <end position="16"/>
    </location>
</feature>
<dbReference type="Proteomes" id="UP000007799">
    <property type="component" value="Unassembled WGS sequence"/>
</dbReference>
<dbReference type="RefSeq" id="XP_004988627.1">
    <property type="nucleotide sequence ID" value="XM_004988570.1"/>
</dbReference>
<sequence length="408" mass="45258">MRKSNRHSPSTRRPHSQSHTATRLNASHHLPILALDPEAHTHTQTGTQVMLPRPLFVARRAMSQLSELTQVGKLTNKQPSTMTYSPGQFFLHSSLGYRGVVVMPFESILHNYPPSSWPDEEKKKLLTPVEASRPSKSTFYQVLTDAEDSRQHKRIGLGTQTWTPHQGVVQSLDLVSHDEIMPYIPTRQPGSSAEHVLDNPLFDTLFAVKPLSERNSSGGSSAGADAGAGAAGVDSSMVSAVPTAGHERWLKMMTPSFANRRSYSCTTHDVQVTILPFFDAMRPHDNSNSASSHKAYSWYYKAIIQYFGSGAVQLMSKWWQAIDAKGHRDFFRGRGILRQFPVLTPEEPTFQFTGHVSLATDRGLMGGSFTFVPVVGPSDPRPAPLLVDVPTFELERDDTTDSTLTQQY</sequence>
<feature type="region of interest" description="Disordered" evidence="1">
    <location>
        <begin position="1"/>
        <end position="23"/>
    </location>
</feature>
<gene>
    <name evidence="3" type="ORF">PTSG_10662</name>
</gene>
<dbReference type="SUPFAM" id="SSF110069">
    <property type="entry name" value="ApaG-like"/>
    <property type="match status" value="1"/>
</dbReference>
<dbReference type="PANTHER" id="PTHR14289">
    <property type="entry name" value="F-BOX ONLY PROTEIN 3"/>
    <property type="match status" value="1"/>
</dbReference>
<evidence type="ECO:0000259" key="2">
    <source>
        <dbReference type="PROSITE" id="PS51087"/>
    </source>
</evidence>
<dbReference type="InterPro" id="IPR036767">
    <property type="entry name" value="ApaG_sf"/>
</dbReference>
<dbReference type="Gene3D" id="2.60.40.1470">
    <property type="entry name" value="ApaG domain"/>
    <property type="match status" value="1"/>
</dbReference>
<dbReference type="OMA" id="NFTMERE"/>
<reference evidence="3" key="1">
    <citation type="submission" date="2009-08" db="EMBL/GenBank/DDBJ databases">
        <title>Annotation of Salpingoeca rosetta.</title>
        <authorList>
            <consortium name="The Broad Institute Genome Sequencing Platform"/>
            <person name="Russ C."/>
            <person name="Cuomo C."/>
            <person name="Burger G."/>
            <person name="Gray M.W."/>
            <person name="Holland P.W.H."/>
            <person name="King N."/>
            <person name="Lang F.B.F."/>
            <person name="Roger A.J."/>
            <person name="Ruiz-Trillo I."/>
            <person name="Young S.K."/>
            <person name="Zeng Q."/>
            <person name="Gargeya S."/>
            <person name="Alvarado L."/>
            <person name="Berlin A."/>
            <person name="Chapman S.B."/>
            <person name="Chen Z."/>
            <person name="Freedman E."/>
            <person name="Gellesch M."/>
            <person name="Goldberg J."/>
            <person name="Griggs A."/>
            <person name="Gujja S."/>
            <person name="Heilman E."/>
            <person name="Heiman D."/>
            <person name="Howarth C."/>
            <person name="Mehta T."/>
            <person name="Neiman D."/>
            <person name="Pearson M."/>
            <person name="Roberts A."/>
            <person name="Saif S."/>
            <person name="Shea T."/>
            <person name="Shenoy N."/>
            <person name="Sisk P."/>
            <person name="Stolte C."/>
            <person name="Sykes S."/>
            <person name="White J."/>
            <person name="Yandava C."/>
            <person name="Haas B."/>
            <person name="Nusbaum C."/>
            <person name="Birren B."/>
        </authorList>
    </citation>
    <scope>NUCLEOTIDE SEQUENCE [LARGE SCALE GENOMIC DNA]</scope>
    <source>
        <strain evidence="3">ATCC 50818</strain>
    </source>
</reference>
<evidence type="ECO:0000313" key="3">
    <source>
        <dbReference type="EMBL" id="EGD79677.1"/>
    </source>
</evidence>
<dbReference type="AlphaFoldDB" id="F2UQ09"/>
<dbReference type="KEGG" id="sre:PTSG_10662"/>
<evidence type="ECO:0000313" key="4">
    <source>
        <dbReference type="Proteomes" id="UP000007799"/>
    </source>
</evidence>
<feature type="domain" description="ApaG" evidence="2">
    <location>
        <begin position="264"/>
        <end position="401"/>
    </location>
</feature>
<dbReference type="PROSITE" id="PS51087">
    <property type="entry name" value="APAG"/>
    <property type="match status" value="1"/>
</dbReference>
<dbReference type="FunCoup" id="F2UQ09">
    <property type="interactions" value="1282"/>
</dbReference>
<dbReference type="GO" id="GO:0042645">
    <property type="term" value="C:mitochondrial nucleoid"/>
    <property type="evidence" value="ECO:0007669"/>
    <property type="project" value="TreeGrafter"/>
</dbReference>